<dbReference type="Pfam" id="PF18726">
    <property type="entry name" value="HEPN_SAV_6107"/>
    <property type="match status" value="1"/>
</dbReference>
<keyword evidence="3" id="KW-1185">Reference proteome</keyword>
<dbReference type="Proteomes" id="UP000324288">
    <property type="component" value="Chromosome"/>
</dbReference>
<evidence type="ECO:0000259" key="1">
    <source>
        <dbReference type="Pfam" id="PF18726"/>
    </source>
</evidence>
<proteinExistence type="predicted"/>
<evidence type="ECO:0000313" key="2">
    <source>
        <dbReference type="EMBL" id="VHO01623.1"/>
    </source>
</evidence>
<dbReference type="Gene3D" id="1.20.120.330">
    <property type="entry name" value="Nucleotidyltransferases domain 2"/>
    <property type="match status" value="1"/>
</dbReference>
<protein>
    <recommendedName>
        <fullName evidence="1">SAV-6107-like HEPN domain-containing protein</fullName>
    </recommendedName>
</protein>
<organism evidence="2 3">
    <name type="scientific">Lawsonella clevelandensis</name>
    <dbReference type="NCBI Taxonomy" id="1528099"/>
    <lineage>
        <taxon>Bacteria</taxon>
        <taxon>Bacillati</taxon>
        <taxon>Actinomycetota</taxon>
        <taxon>Actinomycetes</taxon>
        <taxon>Mycobacteriales</taxon>
        <taxon>Lawsonellaceae</taxon>
        <taxon>Lawsonella</taxon>
    </lineage>
</organism>
<evidence type="ECO:0000313" key="3">
    <source>
        <dbReference type="Proteomes" id="UP000324288"/>
    </source>
</evidence>
<reference evidence="2 3" key="1">
    <citation type="submission" date="2019-04" db="EMBL/GenBank/DDBJ databases">
        <authorList>
            <person name="Seth-Smith MB H."/>
            <person name="Seth-Smith H."/>
        </authorList>
    </citation>
    <scope>NUCLEOTIDE SEQUENCE [LARGE SCALE GENOMIC DNA]</scope>
    <source>
        <strain evidence="2">USB-603019</strain>
    </source>
</reference>
<gene>
    <name evidence="2" type="ORF">LC603019_01553</name>
</gene>
<name>A0A5E3ZYR2_9ACTN</name>
<accession>A0A5E3ZYR2</accession>
<dbReference type="RefSeq" id="WP_053962512.1">
    <property type="nucleotide sequence ID" value="NZ_CAMJVL010000003.1"/>
</dbReference>
<dbReference type="InterPro" id="IPR040891">
    <property type="entry name" value="HEPN_SAV_6107"/>
</dbReference>
<dbReference type="AlphaFoldDB" id="A0A5E3ZYR2"/>
<dbReference type="EMBL" id="LR584267">
    <property type="protein sequence ID" value="VHO01623.1"/>
    <property type="molecule type" value="Genomic_DNA"/>
</dbReference>
<feature type="domain" description="SAV-6107-like HEPN" evidence="1">
    <location>
        <begin position="18"/>
        <end position="112"/>
    </location>
</feature>
<sequence length="122" mass="13733">MTPNQAKSSAEYFYSRAAAEDPRESIRCSYLAAVKGAGIVLAVHPRIAKTRPLTRDVWTLLGRLSAEWEEDIVYFRQLATLRRDIEMGLSVAVSAEMANEVFRRVGRFLDRIDATNEDIQAA</sequence>
<dbReference type="GeneID" id="84895429"/>